<dbReference type="RefSeq" id="WP_394835007.1">
    <property type="nucleotide sequence ID" value="NZ_CP089929.1"/>
</dbReference>
<dbReference type="EMBL" id="CP089983">
    <property type="protein sequence ID" value="WXB05363.1"/>
    <property type="molecule type" value="Genomic_DNA"/>
</dbReference>
<keyword evidence="3" id="KW-1185">Reference proteome</keyword>
<feature type="transmembrane region" description="Helical" evidence="1">
    <location>
        <begin position="99"/>
        <end position="121"/>
    </location>
</feature>
<proteinExistence type="predicted"/>
<keyword evidence="1" id="KW-1133">Transmembrane helix</keyword>
<name>A0ABZ2L348_9BACT</name>
<accession>A0ABZ2L348</accession>
<evidence type="ECO:0000313" key="3">
    <source>
        <dbReference type="Proteomes" id="UP001374803"/>
    </source>
</evidence>
<sequence length="168" mass="18670">MNNPYQPPRAPVGEGETEYLVPIDDAAARVSFMLAPGWWSSPRLFLDGQPARPSNGGGFELPMRDGSKAKLRLVFSLTRRIPRVSVNGRKYGKGGAWDGWGYAILILVPFVFFLRQGMFGVPFGAFTLVINRQIALNPGPWWLKALVMLAVIFLSTVTYFFARGLVHP</sequence>
<dbReference type="Proteomes" id="UP001374803">
    <property type="component" value="Chromosome"/>
</dbReference>
<evidence type="ECO:0000313" key="2">
    <source>
        <dbReference type="EMBL" id="WXB05363.1"/>
    </source>
</evidence>
<organism evidence="2 3">
    <name type="scientific">Pendulispora rubella</name>
    <dbReference type="NCBI Taxonomy" id="2741070"/>
    <lineage>
        <taxon>Bacteria</taxon>
        <taxon>Pseudomonadati</taxon>
        <taxon>Myxococcota</taxon>
        <taxon>Myxococcia</taxon>
        <taxon>Myxococcales</taxon>
        <taxon>Sorangiineae</taxon>
        <taxon>Pendulisporaceae</taxon>
        <taxon>Pendulispora</taxon>
    </lineage>
</organism>
<protein>
    <submittedName>
        <fullName evidence="2">Uncharacterized protein</fullName>
    </submittedName>
</protein>
<reference evidence="2" key="1">
    <citation type="submission" date="2021-12" db="EMBL/GenBank/DDBJ databases">
        <title>Discovery of the Pendulisporaceae a myxobacterial family with distinct sporulation behavior and unique specialized metabolism.</title>
        <authorList>
            <person name="Garcia R."/>
            <person name="Popoff A."/>
            <person name="Bader C.D."/>
            <person name="Loehr J."/>
            <person name="Walesch S."/>
            <person name="Walt C."/>
            <person name="Boldt J."/>
            <person name="Bunk B."/>
            <person name="Haeckl F.J.F.P.J."/>
            <person name="Gunesch A.P."/>
            <person name="Birkelbach J."/>
            <person name="Nuebel U."/>
            <person name="Pietschmann T."/>
            <person name="Bach T."/>
            <person name="Mueller R."/>
        </authorList>
    </citation>
    <scope>NUCLEOTIDE SEQUENCE</scope>
    <source>
        <strain evidence="2">MSr11367</strain>
    </source>
</reference>
<keyword evidence="1" id="KW-0812">Transmembrane</keyword>
<evidence type="ECO:0000256" key="1">
    <source>
        <dbReference type="SAM" id="Phobius"/>
    </source>
</evidence>
<feature type="transmembrane region" description="Helical" evidence="1">
    <location>
        <begin position="141"/>
        <end position="162"/>
    </location>
</feature>
<gene>
    <name evidence="2" type="ORF">LVJ94_51765</name>
</gene>
<keyword evidence="1" id="KW-0472">Membrane</keyword>